<dbReference type="GO" id="GO:0016042">
    <property type="term" value="P:lipid catabolic process"/>
    <property type="evidence" value="ECO:0007669"/>
    <property type="project" value="TreeGrafter"/>
</dbReference>
<dbReference type="EMBL" id="NWSH01000489">
    <property type="protein sequence ID" value="PCG76056.1"/>
    <property type="molecule type" value="Genomic_DNA"/>
</dbReference>
<name>A0A2A4JW95_HELVI</name>
<keyword evidence="5" id="KW-0732">Signal</keyword>
<evidence type="ECO:0000256" key="2">
    <source>
        <dbReference type="ARBA" id="ARBA00010701"/>
    </source>
</evidence>
<dbReference type="Pfam" id="PF00151">
    <property type="entry name" value="Lipase"/>
    <property type="match status" value="1"/>
</dbReference>
<dbReference type="GO" id="GO:0016298">
    <property type="term" value="F:lipase activity"/>
    <property type="evidence" value="ECO:0007669"/>
    <property type="project" value="InterPro"/>
</dbReference>
<evidence type="ECO:0000259" key="6">
    <source>
        <dbReference type="Pfam" id="PF00151"/>
    </source>
</evidence>
<dbReference type="InterPro" id="IPR033906">
    <property type="entry name" value="Lipase_N"/>
</dbReference>
<dbReference type="STRING" id="7102.A0A2A4JW95"/>
<dbReference type="GO" id="GO:0005615">
    <property type="term" value="C:extracellular space"/>
    <property type="evidence" value="ECO:0007669"/>
    <property type="project" value="TreeGrafter"/>
</dbReference>
<evidence type="ECO:0000256" key="1">
    <source>
        <dbReference type="ARBA" id="ARBA00004613"/>
    </source>
</evidence>
<organism evidence="7">
    <name type="scientific">Heliothis virescens</name>
    <name type="common">Tobacco budworm moth</name>
    <dbReference type="NCBI Taxonomy" id="7102"/>
    <lineage>
        <taxon>Eukaryota</taxon>
        <taxon>Metazoa</taxon>
        <taxon>Ecdysozoa</taxon>
        <taxon>Arthropoda</taxon>
        <taxon>Hexapoda</taxon>
        <taxon>Insecta</taxon>
        <taxon>Pterygota</taxon>
        <taxon>Neoptera</taxon>
        <taxon>Endopterygota</taxon>
        <taxon>Lepidoptera</taxon>
        <taxon>Glossata</taxon>
        <taxon>Ditrysia</taxon>
        <taxon>Noctuoidea</taxon>
        <taxon>Noctuidae</taxon>
        <taxon>Heliothinae</taxon>
        <taxon>Heliothis</taxon>
    </lineage>
</organism>
<proteinExistence type="inferred from homology"/>
<dbReference type="InterPro" id="IPR029058">
    <property type="entry name" value="AB_hydrolase_fold"/>
</dbReference>
<evidence type="ECO:0000313" key="7">
    <source>
        <dbReference type="EMBL" id="PCG76056.1"/>
    </source>
</evidence>
<comment type="subcellular location">
    <subcellularLocation>
        <location evidence="1">Secreted</location>
    </subcellularLocation>
</comment>
<dbReference type="CDD" id="cd00707">
    <property type="entry name" value="Pancreat_lipase_like"/>
    <property type="match status" value="1"/>
</dbReference>
<gene>
    <name evidence="7" type="ORF">B5V51_10396</name>
</gene>
<dbReference type="PANTHER" id="PTHR11610">
    <property type="entry name" value="LIPASE"/>
    <property type="match status" value="1"/>
</dbReference>
<feature type="domain" description="Lipase" evidence="6">
    <location>
        <begin position="38"/>
        <end position="323"/>
    </location>
</feature>
<evidence type="ECO:0000256" key="3">
    <source>
        <dbReference type="ARBA" id="ARBA00022525"/>
    </source>
</evidence>
<protein>
    <recommendedName>
        <fullName evidence="6">Lipase domain-containing protein</fullName>
    </recommendedName>
</protein>
<comment type="similarity">
    <text evidence="2 4">Belongs to the AB hydrolase superfamily. Lipase family.</text>
</comment>
<keyword evidence="3" id="KW-0964">Secreted</keyword>
<feature type="chain" id="PRO_5013172880" description="Lipase domain-containing protein" evidence="5">
    <location>
        <begin position="31"/>
        <end position="328"/>
    </location>
</feature>
<sequence length="328" mass="35817">MVVNATSCHLASFFIGIAEICFMTAPVGQCAHCCPRDDAVDIQYKLFTRLNPTTFQILPPNDVNGIRATNFNFANPTVIYLMGFSESTSGVGTSTVRDAHLSAADYNFIAVDWSRLIVFPWYVSAVRNTRYMGVRLADFIQFLNSIGVPASSIHVVGFSLGAEAAGFTGKNLRSRGLLLGRITGLDPAYPGYSLSNNDGHLAKGDAAFVDVLHTNPGVFGFLRPIGDVDFYANPGSWIQPGCWVDELIKNREFRFVYGCSHVRAWRLYSESLSNPRGFPATLCPDWTSATRPCSFQVDGYMGIAAAPPMSGKMYFKTNGSPPFARNGP</sequence>
<dbReference type="InterPro" id="IPR000734">
    <property type="entry name" value="TAG_lipase"/>
</dbReference>
<reference evidence="7" key="1">
    <citation type="submission" date="2017-09" db="EMBL/GenBank/DDBJ databases">
        <title>Contemporary evolution of a Lepidopteran species, Heliothis virescens, in response to modern agricultural practices.</title>
        <authorList>
            <person name="Fritz M.L."/>
            <person name="Deyonke A.M."/>
            <person name="Papanicolaou A."/>
            <person name="Micinski S."/>
            <person name="Westbrook J."/>
            <person name="Gould F."/>
        </authorList>
    </citation>
    <scope>NUCLEOTIDE SEQUENCE [LARGE SCALE GENOMIC DNA]</scope>
    <source>
        <strain evidence="7">HvINT-</strain>
        <tissue evidence="7">Whole body</tissue>
    </source>
</reference>
<dbReference type="PRINTS" id="PR00821">
    <property type="entry name" value="TAGLIPASE"/>
</dbReference>
<dbReference type="InterPro" id="IPR013818">
    <property type="entry name" value="Lipase"/>
</dbReference>
<comment type="caution">
    <text evidence="7">The sequence shown here is derived from an EMBL/GenBank/DDBJ whole genome shotgun (WGS) entry which is preliminary data.</text>
</comment>
<dbReference type="Gene3D" id="3.40.50.1820">
    <property type="entry name" value="alpha/beta hydrolase"/>
    <property type="match status" value="1"/>
</dbReference>
<accession>A0A2A4JW95</accession>
<feature type="signal peptide" evidence="5">
    <location>
        <begin position="1"/>
        <end position="30"/>
    </location>
</feature>
<evidence type="ECO:0000256" key="4">
    <source>
        <dbReference type="RuleBase" id="RU004262"/>
    </source>
</evidence>
<dbReference type="AlphaFoldDB" id="A0A2A4JW95"/>
<evidence type="ECO:0000256" key="5">
    <source>
        <dbReference type="SAM" id="SignalP"/>
    </source>
</evidence>
<dbReference type="PANTHER" id="PTHR11610:SF169">
    <property type="entry name" value="GH15759P-RELATED"/>
    <property type="match status" value="1"/>
</dbReference>
<dbReference type="GO" id="GO:0017171">
    <property type="term" value="F:serine hydrolase activity"/>
    <property type="evidence" value="ECO:0007669"/>
    <property type="project" value="TreeGrafter"/>
</dbReference>
<dbReference type="SUPFAM" id="SSF53474">
    <property type="entry name" value="alpha/beta-Hydrolases"/>
    <property type="match status" value="1"/>
</dbReference>